<feature type="compositionally biased region" description="Basic and acidic residues" evidence="1">
    <location>
        <begin position="243"/>
        <end position="253"/>
    </location>
</feature>
<dbReference type="KEGG" id="cfr:116669060"/>
<protein>
    <submittedName>
        <fullName evidence="3">Collagen alpha-1(II) chain-like</fullName>
    </submittedName>
</protein>
<feature type="compositionally biased region" description="Basic and acidic residues" evidence="1">
    <location>
        <begin position="13"/>
        <end position="22"/>
    </location>
</feature>
<feature type="compositionally biased region" description="Pro residues" evidence="1">
    <location>
        <begin position="138"/>
        <end position="150"/>
    </location>
</feature>
<feature type="compositionally biased region" description="Basic and acidic residues" evidence="1">
    <location>
        <begin position="263"/>
        <end position="274"/>
    </location>
</feature>
<evidence type="ECO:0000313" key="2">
    <source>
        <dbReference type="Proteomes" id="UP000694856"/>
    </source>
</evidence>
<reference evidence="3" key="1">
    <citation type="submission" date="2025-08" db="UniProtKB">
        <authorList>
            <consortium name="RefSeq"/>
        </authorList>
    </citation>
    <scope>IDENTIFICATION</scope>
    <source>
        <tissue evidence="3">Ear skin</tissue>
    </source>
</reference>
<dbReference type="RefSeq" id="XP_032353831.1">
    <property type="nucleotide sequence ID" value="XM_032497940.1"/>
</dbReference>
<dbReference type="Proteomes" id="UP000694856">
    <property type="component" value="Chromosome 15"/>
</dbReference>
<gene>
    <name evidence="3" type="primary">LOC116669060</name>
</gene>
<evidence type="ECO:0000313" key="3">
    <source>
        <dbReference type="RefSeq" id="XP_032353831.1"/>
    </source>
</evidence>
<sequence length="317" mass="32284">MVPRSRGATAGRSGEETRKELSARPSGGEGVQGGRRAVSVVTGRWDVHRRGRGAPAHSGRADLPPASPWPRGSPLPDNVHRDCHTAPNPEPPPATLPAGAQGRGAADPWGRGSGLRIPKGPRHRSHRGAGPAWRPRPDPAIVPRPTPPPSGASAAPGSGEADTKGTRVTHLVPRGRGPPLLLAAGGAPSAAPRSAVQAGCPRRASAARAAPPGAALDSRPPSSRGAPPAGGEWAAAPSGTKTRGAEARPERSAPCRPPSAAQARRDCPLTRGHPDPTPPSGARGASSRGGQKTVPDTNTLRLKAQQAGDETVTPEHF</sequence>
<keyword evidence="2" id="KW-1185">Reference proteome</keyword>
<evidence type="ECO:0000256" key="1">
    <source>
        <dbReference type="SAM" id="MobiDB-lite"/>
    </source>
</evidence>
<feature type="compositionally biased region" description="Low complexity" evidence="1">
    <location>
        <begin position="174"/>
        <end position="237"/>
    </location>
</feature>
<organism evidence="2 3">
    <name type="scientific">Camelus ferus</name>
    <name type="common">Wild bactrian camel</name>
    <name type="synonym">Camelus bactrianus ferus</name>
    <dbReference type="NCBI Taxonomy" id="419612"/>
    <lineage>
        <taxon>Eukaryota</taxon>
        <taxon>Metazoa</taxon>
        <taxon>Chordata</taxon>
        <taxon>Craniata</taxon>
        <taxon>Vertebrata</taxon>
        <taxon>Euteleostomi</taxon>
        <taxon>Mammalia</taxon>
        <taxon>Eutheria</taxon>
        <taxon>Laurasiatheria</taxon>
        <taxon>Artiodactyla</taxon>
        <taxon>Tylopoda</taxon>
        <taxon>Camelidae</taxon>
        <taxon>Camelus</taxon>
    </lineage>
</organism>
<dbReference type="GeneID" id="116669060"/>
<dbReference type="AlphaFoldDB" id="A0A8B8UGZ0"/>
<accession>A0A8B8UGZ0</accession>
<feature type="compositionally biased region" description="Low complexity" evidence="1">
    <location>
        <begin position="280"/>
        <end position="290"/>
    </location>
</feature>
<proteinExistence type="predicted"/>
<name>A0A8B8UGZ0_CAMFR</name>
<feature type="region of interest" description="Disordered" evidence="1">
    <location>
        <begin position="1"/>
        <end position="317"/>
    </location>
</feature>